<dbReference type="PANTHER" id="PTHR33169:SF14">
    <property type="entry name" value="TRANSCRIPTIONAL REGULATOR RV3488"/>
    <property type="match status" value="1"/>
</dbReference>
<dbReference type="eggNOG" id="COG1695">
    <property type="taxonomic scope" value="Bacteria"/>
</dbReference>
<dbReference type="STRING" id="314278.NB231_02353"/>
<dbReference type="SUPFAM" id="SSF46785">
    <property type="entry name" value="Winged helix' DNA-binding domain"/>
    <property type="match status" value="1"/>
</dbReference>
<dbReference type="HOGENOM" id="CLU_063440_3_2_6"/>
<dbReference type="EMBL" id="AAOF01000007">
    <property type="protein sequence ID" value="EAR21571.1"/>
    <property type="molecule type" value="Genomic_DNA"/>
</dbReference>
<feature type="domain" description="Transcription regulator PadR N-terminal" evidence="1">
    <location>
        <begin position="17"/>
        <end position="87"/>
    </location>
</feature>
<organism evidence="2 3">
    <name type="scientific">Nitrococcus mobilis Nb-231</name>
    <dbReference type="NCBI Taxonomy" id="314278"/>
    <lineage>
        <taxon>Bacteria</taxon>
        <taxon>Pseudomonadati</taxon>
        <taxon>Pseudomonadota</taxon>
        <taxon>Gammaproteobacteria</taxon>
        <taxon>Chromatiales</taxon>
        <taxon>Ectothiorhodospiraceae</taxon>
        <taxon>Nitrococcus</taxon>
    </lineage>
</organism>
<dbReference type="AlphaFoldDB" id="A4BRK0"/>
<dbReference type="InterPro" id="IPR005149">
    <property type="entry name" value="Tscrpt_reg_PadR_N"/>
</dbReference>
<comment type="caution">
    <text evidence="2">The sequence shown here is derived from an EMBL/GenBank/DDBJ whole genome shotgun (WGS) entry which is preliminary data.</text>
</comment>
<protein>
    <submittedName>
        <fullName evidence="2">Transcriptional Regulator, PadR-like family protein</fullName>
    </submittedName>
</protein>
<name>A4BRK0_9GAMM</name>
<dbReference type="PANTHER" id="PTHR33169">
    <property type="entry name" value="PADR-FAMILY TRANSCRIPTIONAL REGULATOR"/>
    <property type="match status" value="1"/>
</dbReference>
<evidence type="ECO:0000313" key="3">
    <source>
        <dbReference type="Proteomes" id="UP000003374"/>
    </source>
</evidence>
<gene>
    <name evidence="2" type="ORF">NB231_02353</name>
</gene>
<proteinExistence type="predicted"/>
<dbReference type="RefSeq" id="WP_004999409.1">
    <property type="nucleotide sequence ID" value="NZ_CH672427.1"/>
</dbReference>
<keyword evidence="3" id="KW-1185">Reference proteome</keyword>
<evidence type="ECO:0000313" key="2">
    <source>
        <dbReference type="EMBL" id="EAR21571.1"/>
    </source>
</evidence>
<dbReference type="InterPro" id="IPR036390">
    <property type="entry name" value="WH_DNA-bd_sf"/>
</dbReference>
<dbReference type="Proteomes" id="UP000003374">
    <property type="component" value="Unassembled WGS sequence"/>
</dbReference>
<dbReference type="OrthoDB" id="3186544at2"/>
<evidence type="ECO:0000259" key="1">
    <source>
        <dbReference type="Pfam" id="PF03551"/>
    </source>
</evidence>
<dbReference type="Gene3D" id="1.10.10.10">
    <property type="entry name" value="Winged helix-like DNA-binding domain superfamily/Winged helix DNA-binding domain"/>
    <property type="match status" value="1"/>
</dbReference>
<reference evidence="2 3" key="1">
    <citation type="submission" date="2006-02" db="EMBL/GenBank/DDBJ databases">
        <authorList>
            <person name="Waterbury J."/>
            <person name="Ferriera S."/>
            <person name="Johnson J."/>
            <person name="Kravitz S."/>
            <person name="Halpern A."/>
            <person name="Remington K."/>
            <person name="Beeson K."/>
            <person name="Tran B."/>
            <person name="Rogers Y.-H."/>
            <person name="Friedman R."/>
            <person name="Venter J.C."/>
        </authorList>
    </citation>
    <scope>NUCLEOTIDE SEQUENCE [LARGE SCALE GENOMIC DNA]</scope>
    <source>
        <strain evidence="2 3">Nb-231</strain>
    </source>
</reference>
<dbReference type="Pfam" id="PF03551">
    <property type="entry name" value="PadR"/>
    <property type="match status" value="1"/>
</dbReference>
<dbReference type="InterPro" id="IPR052509">
    <property type="entry name" value="Metal_resp_DNA-bind_regulator"/>
</dbReference>
<sequence length="104" mass="11924">MTEADKDLYSGLIRLHVLHHAAQQSIYGSWMIDELRQHGYVISPGTLYPMLHRLAKKGYLEMRPEGPSRRARRLYGITAQGRAALAEAKDKVRELFGELFEDEP</sequence>
<dbReference type="InterPro" id="IPR036388">
    <property type="entry name" value="WH-like_DNA-bd_sf"/>
</dbReference>
<accession>A4BRK0</accession>